<name>A0A2I0R5B1_9FLAO</name>
<evidence type="ECO:0000313" key="3">
    <source>
        <dbReference type="Proteomes" id="UP000236654"/>
    </source>
</evidence>
<comment type="caution">
    <text evidence="2">The sequence shown here is derived from an EMBL/GenBank/DDBJ whole genome shotgun (WGS) entry which is preliminary data.</text>
</comment>
<proteinExistence type="predicted"/>
<dbReference type="Proteomes" id="UP000236654">
    <property type="component" value="Unassembled WGS sequence"/>
</dbReference>
<protein>
    <submittedName>
        <fullName evidence="2">Uncharacterized protein</fullName>
    </submittedName>
</protein>
<evidence type="ECO:0000313" key="2">
    <source>
        <dbReference type="EMBL" id="PKR81776.1"/>
    </source>
</evidence>
<feature type="transmembrane region" description="Helical" evidence="1">
    <location>
        <begin position="56"/>
        <end position="77"/>
    </location>
</feature>
<keyword evidence="1" id="KW-1133">Transmembrane helix</keyword>
<sequence length="256" mass="30169">MQSSKERIKNPILGAFLISFIVFNWKPIFIVLFASQPIQEKINQVEVSYSTYLTNIWLPLAFALFYVLILPYIMLLFDKMSKKALEGRKNNILNQKLFDYESKKQLAKKESELEDERAGFRDTANLNKKIDVLTRQIEERDETINTLQKELNIKAYDNSSPNDNTHLSKEEYESFKKSDLFHHFKSLGTAISKFENVPRDMDTITIEKFKHSDIIREVLDEKNQKIYYKFTKKGILFWKEFVLNSDVSPLDNDLPF</sequence>
<organism evidence="2 3">
    <name type="scientific">Brumimicrobium salinarum</name>
    <dbReference type="NCBI Taxonomy" id="2058658"/>
    <lineage>
        <taxon>Bacteria</taxon>
        <taxon>Pseudomonadati</taxon>
        <taxon>Bacteroidota</taxon>
        <taxon>Flavobacteriia</taxon>
        <taxon>Flavobacteriales</taxon>
        <taxon>Crocinitomicaceae</taxon>
        <taxon>Brumimicrobium</taxon>
    </lineage>
</organism>
<feature type="transmembrane region" description="Helical" evidence="1">
    <location>
        <begin position="12"/>
        <end position="36"/>
    </location>
</feature>
<dbReference type="AlphaFoldDB" id="A0A2I0R5B1"/>
<keyword evidence="3" id="KW-1185">Reference proteome</keyword>
<dbReference type="EMBL" id="PJNI01000001">
    <property type="protein sequence ID" value="PKR81776.1"/>
    <property type="molecule type" value="Genomic_DNA"/>
</dbReference>
<accession>A0A2I0R5B1</accession>
<keyword evidence="1" id="KW-0812">Transmembrane</keyword>
<evidence type="ECO:0000256" key="1">
    <source>
        <dbReference type="SAM" id="Phobius"/>
    </source>
</evidence>
<keyword evidence="1" id="KW-0472">Membrane</keyword>
<reference evidence="2 3" key="1">
    <citation type="submission" date="2017-12" db="EMBL/GenBank/DDBJ databases">
        <title>The draft genome sequence of Brumimicrobium saltpan LHR20.</title>
        <authorList>
            <person name="Do Z.-J."/>
            <person name="Luo H.-R."/>
        </authorList>
    </citation>
    <scope>NUCLEOTIDE SEQUENCE [LARGE SCALE GENOMIC DNA]</scope>
    <source>
        <strain evidence="2 3">LHR20</strain>
    </source>
</reference>
<gene>
    <name evidence="2" type="ORF">CW751_00090</name>
</gene>